<dbReference type="InterPro" id="IPR051601">
    <property type="entry name" value="Serine_prot/Carboxylest_S33"/>
</dbReference>
<sequence length="336" mass="37341">MARALRNKPGLHLLTRFLNSPSPVHLHGSTRTLETLAYEEVRASTDKPYNLTAFVLHGLLGSGRNWRSFSRNLASTLSNSSPSIEWRMVLVDIRNHGRSADIEGLEPPHDMVNAANDLADLIKARDWAWPDAVIGHSMGGKVALQFAESCARGDYGESVVYPKQLWILDSVPGEVNSENSDGEVEKVLQTLQSLPSSVPSRKWLVSRMIELGFSKSLSEWIGSNLKKSGEHETWAFNLEGAVQMFNSYREKSYWSLLEHPPKGMEIAIVRAENSDRWDSHVIHRLENLANQGGDGDEGKFSIHVLPNSGHWVHVDNPNGLLEIVAPKLASVRPDSS</sequence>
<reference evidence="4 5" key="1">
    <citation type="journal article" date="2019" name="Plant Biotechnol. J.">
        <title>The red bayberry genome and genetic basis of sex determination.</title>
        <authorList>
            <person name="Jia H.M."/>
            <person name="Jia H.J."/>
            <person name="Cai Q.L."/>
            <person name="Wang Y."/>
            <person name="Zhao H.B."/>
            <person name="Yang W.F."/>
            <person name="Wang G.Y."/>
            <person name="Li Y.H."/>
            <person name="Zhan D.L."/>
            <person name="Shen Y.T."/>
            <person name="Niu Q.F."/>
            <person name="Chang L."/>
            <person name="Qiu J."/>
            <person name="Zhao L."/>
            <person name="Xie H.B."/>
            <person name="Fu W.Y."/>
            <person name="Jin J."/>
            <person name="Li X.W."/>
            <person name="Jiao Y."/>
            <person name="Zhou C.C."/>
            <person name="Tu T."/>
            <person name="Chai C.Y."/>
            <person name="Gao J.L."/>
            <person name="Fan L.J."/>
            <person name="van de Weg E."/>
            <person name="Wang J.Y."/>
            <person name="Gao Z.S."/>
        </authorList>
    </citation>
    <scope>NUCLEOTIDE SEQUENCE [LARGE SCALE GENOMIC DNA]</scope>
    <source>
        <tissue evidence="4">Leaves</tissue>
    </source>
</reference>
<dbReference type="SUPFAM" id="SSF53474">
    <property type="entry name" value="alpha/beta-Hydrolases"/>
    <property type="match status" value="1"/>
</dbReference>
<dbReference type="InterPro" id="IPR029058">
    <property type="entry name" value="AB_hydrolase_fold"/>
</dbReference>
<evidence type="ECO:0000256" key="2">
    <source>
        <dbReference type="ARBA" id="ARBA00022801"/>
    </source>
</evidence>
<keyword evidence="2 4" id="KW-0378">Hydrolase</keyword>
<dbReference type="InterPro" id="IPR000073">
    <property type="entry name" value="AB_hydrolase_1"/>
</dbReference>
<dbReference type="EMBL" id="RXIC02000282">
    <property type="protein sequence ID" value="KAB1199988.1"/>
    <property type="molecule type" value="Genomic_DNA"/>
</dbReference>
<dbReference type="Gene3D" id="3.40.50.1820">
    <property type="entry name" value="alpha/beta hydrolase"/>
    <property type="match status" value="1"/>
</dbReference>
<comment type="caution">
    <text evidence="4">The sequence shown here is derived from an EMBL/GenBank/DDBJ whole genome shotgun (WGS) entry which is preliminary data.</text>
</comment>
<evidence type="ECO:0000313" key="4">
    <source>
        <dbReference type="EMBL" id="KAB1199988.1"/>
    </source>
</evidence>
<evidence type="ECO:0000313" key="5">
    <source>
        <dbReference type="Proteomes" id="UP000516437"/>
    </source>
</evidence>
<evidence type="ECO:0000259" key="3">
    <source>
        <dbReference type="Pfam" id="PF12697"/>
    </source>
</evidence>
<feature type="domain" description="AB hydrolase-1" evidence="3">
    <location>
        <begin position="55"/>
        <end position="319"/>
    </location>
</feature>
<dbReference type="PANTHER" id="PTHR43248:SF3">
    <property type="entry name" value="AB HYDROLASE-1 DOMAIN-CONTAINING PROTEIN"/>
    <property type="match status" value="1"/>
</dbReference>
<dbReference type="Pfam" id="PF12697">
    <property type="entry name" value="Abhydrolase_6"/>
    <property type="match status" value="1"/>
</dbReference>
<dbReference type="PANTHER" id="PTHR43248">
    <property type="entry name" value="2-SUCCINYL-6-HYDROXY-2,4-CYCLOHEXADIENE-1-CARBOXYLATE SYNTHASE"/>
    <property type="match status" value="1"/>
</dbReference>
<dbReference type="Proteomes" id="UP000516437">
    <property type="component" value="Unassembled WGS sequence"/>
</dbReference>
<name>A0A6A1UIZ5_9ROSI</name>
<protein>
    <submittedName>
        <fullName evidence="4">Alpha/beta hydrolase domain-containing protein 11</fullName>
    </submittedName>
</protein>
<proteinExistence type="inferred from homology"/>
<evidence type="ECO:0000256" key="1">
    <source>
        <dbReference type="ARBA" id="ARBA00010088"/>
    </source>
</evidence>
<dbReference type="AlphaFoldDB" id="A0A6A1UIZ5"/>
<gene>
    <name evidence="4" type="ORF">CJ030_MR0G008710</name>
</gene>
<comment type="similarity">
    <text evidence="1">Belongs to the peptidase S33 family.</text>
</comment>
<dbReference type="GO" id="GO:0016787">
    <property type="term" value="F:hydrolase activity"/>
    <property type="evidence" value="ECO:0007669"/>
    <property type="project" value="UniProtKB-KW"/>
</dbReference>
<keyword evidence="5" id="KW-1185">Reference proteome</keyword>
<organism evidence="4 5">
    <name type="scientific">Morella rubra</name>
    <name type="common">Chinese bayberry</name>
    <dbReference type="NCBI Taxonomy" id="262757"/>
    <lineage>
        <taxon>Eukaryota</taxon>
        <taxon>Viridiplantae</taxon>
        <taxon>Streptophyta</taxon>
        <taxon>Embryophyta</taxon>
        <taxon>Tracheophyta</taxon>
        <taxon>Spermatophyta</taxon>
        <taxon>Magnoliopsida</taxon>
        <taxon>eudicotyledons</taxon>
        <taxon>Gunneridae</taxon>
        <taxon>Pentapetalae</taxon>
        <taxon>rosids</taxon>
        <taxon>fabids</taxon>
        <taxon>Fagales</taxon>
        <taxon>Myricaceae</taxon>
        <taxon>Morella</taxon>
    </lineage>
</organism>
<dbReference type="OrthoDB" id="8119704at2759"/>
<accession>A0A6A1UIZ5</accession>